<feature type="compositionally biased region" description="Basic residues" evidence="1">
    <location>
        <begin position="73"/>
        <end position="88"/>
    </location>
</feature>
<protein>
    <recommendedName>
        <fullName evidence="4">DUF3040 family protein</fullName>
    </recommendedName>
</protein>
<dbReference type="EMBL" id="CP086322">
    <property type="protein sequence ID" value="UQA97230.1"/>
    <property type="molecule type" value="Genomic_DNA"/>
</dbReference>
<keyword evidence="3" id="KW-1185">Reference proteome</keyword>
<feature type="compositionally biased region" description="Basic and acidic residues" evidence="1">
    <location>
        <begin position="54"/>
        <end position="72"/>
    </location>
</feature>
<evidence type="ECO:0000313" key="2">
    <source>
        <dbReference type="EMBL" id="UQA97230.1"/>
    </source>
</evidence>
<dbReference type="RefSeq" id="WP_248868154.1">
    <property type="nucleotide sequence ID" value="NZ_CP086322.1"/>
</dbReference>
<evidence type="ECO:0008006" key="4">
    <source>
        <dbReference type="Google" id="ProtNLM"/>
    </source>
</evidence>
<accession>A0ABY4MHU8</accession>
<gene>
    <name evidence="2" type="ORF">K9S39_39985</name>
</gene>
<feature type="region of interest" description="Disordered" evidence="1">
    <location>
        <begin position="1"/>
        <end position="36"/>
    </location>
</feature>
<evidence type="ECO:0000256" key="1">
    <source>
        <dbReference type="SAM" id="MobiDB-lite"/>
    </source>
</evidence>
<dbReference type="Proteomes" id="UP000830115">
    <property type="component" value="Chromosome"/>
</dbReference>
<name>A0ABY4MHU8_9ACTN</name>
<evidence type="ECO:0000313" key="3">
    <source>
        <dbReference type="Proteomes" id="UP000830115"/>
    </source>
</evidence>
<reference evidence="2" key="1">
    <citation type="submission" date="2021-10" db="EMBL/GenBank/DDBJ databases">
        <title>Streptomyces nigrumlapis sp.nov.,an antimicrobial producing actinobacterium isolated from Black Gobi rocks.</title>
        <authorList>
            <person name="Wen Y."/>
            <person name="Zhang W."/>
            <person name="Liu X.G."/>
        </authorList>
    </citation>
    <scope>NUCLEOTIDE SEQUENCE</scope>
    <source>
        <strain evidence="2">ST13-2-2</strain>
    </source>
</reference>
<feature type="region of interest" description="Disordered" evidence="1">
    <location>
        <begin position="54"/>
        <end position="88"/>
    </location>
</feature>
<proteinExistence type="predicted"/>
<sequence length="88" mass="10009">MSDEQHSADDTAPRPMSAKEERRLARRALADRARDATDLSLLMDMLDLEPRHDARYEAARGHDPPHGHEARRGHGGIRGSRHRGKRRP</sequence>
<organism evidence="2 3">
    <name type="scientific">Streptomyces halobius</name>
    <dbReference type="NCBI Taxonomy" id="2879846"/>
    <lineage>
        <taxon>Bacteria</taxon>
        <taxon>Bacillati</taxon>
        <taxon>Actinomycetota</taxon>
        <taxon>Actinomycetes</taxon>
        <taxon>Kitasatosporales</taxon>
        <taxon>Streptomycetaceae</taxon>
        <taxon>Streptomyces</taxon>
    </lineage>
</organism>